<dbReference type="InterPro" id="IPR012340">
    <property type="entry name" value="NA-bd_OB-fold"/>
</dbReference>
<name>A0ABD1RK33_9LAMI</name>
<evidence type="ECO:0000313" key="2">
    <source>
        <dbReference type="Proteomes" id="UP001604277"/>
    </source>
</evidence>
<dbReference type="GO" id="GO:0016301">
    <property type="term" value="F:kinase activity"/>
    <property type="evidence" value="ECO:0007669"/>
    <property type="project" value="UniProtKB-KW"/>
</dbReference>
<reference evidence="2" key="1">
    <citation type="submission" date="2024-07" db="EMBL/GenBank/DDBJ databases">
        <title>Two chromosome-level genome assemblies of Korean endemic species Abeliophyllum distichum and Forsythia ovata (Oleaceae).</title>
        <authorList>
            <person name="Jang H."/>
        </authorList>
    </citation>
    <scope>NUCLEOTIDE SEQUENCE [LARGE SCALE GENOMIC DNA]</scope>
</reference>
<dbReference type="Gene3D" id="2.40.50.140">
    <property type="entry name" value="Nucleic acid-binding proteins"/>
    <property type="match status" value="1"/>
</dbReference>
<keyword evidence="1" id="KW-0418">Kinase</keyword>
<dbReference type="SUPFAM" id="SSF50249">
    <property type="entry name" value="Nucleic acid-binding proteins"/>
    <property type="match status" value="1"/>
</dbReference>
<sequence>MEIVNASESALEYGGQFLRKLRSYYLAGYEDSNLGGNQDEFSFKFGLDDGEDGIVPSSFFFCYRKTLWLQLSIVNEVNATKKNWALRVLVVRAYETSSRDNPDERSTLEYVFQDMKKINVVWFRLQLRVVDDTSNAAILVWNHEAVDLLGKTVAELKAEMHEQGNEKGIPFDFEKLEEREMLFMVQVRHENVRKKSDVFSVTKLSVDPNIISKYAEYAVSESSVCGNFFIIEYGISANICCQSAEERHGICLCHEDHGQEFVTRENKTAYEKVEHIVFDLSAVKPHEFVQYGLACLKKFASPGDSCAKETREKLRVVVAGGDGSMGWVLGCLGELNKQGRLPVPPAVNLFWIQLHARVVLHTLHQ</sequence>
<dbReference type="EMBL" id="JBFOLJ010000012">
    <property type="protein sequence ID" value="KAL2488760.1"/>
    <property type="molecule type" value="Genomic_DNA"/>
</dbReference>
<dbReference type="AlphaFoldDB" id="A0ABD1RK33"/>
<accession>A0ABD1RK33</accession>
<keyword evidence="1" id="KW-0808">Transferase</keyword>
<gene>
    <name evidence="1" type="ORF">Fot_42052</name>
</gene>
<proteinExistence type="predicted"/>
<evidence type="ECO:0000313" key="1">
    <source>
        <dbReference type="EMBL" id="KAL2488760.1"/>
    </source>
</evidence>
<comment type="caution">
    <text evidence="1">The sequence shown here is derived from an EMBL/GenBank/DDBJ whole genome shotgun (WGS) entry which is preliminary data.</text>
</comment>
<protein>
    <submittedName>
        <fullName evidence="1">Diacylglycerol kinase (ATP)</fullName>
    </submittedName>
</protein>
<keyword evidence="2" id="KW-1185">Reference proteome</keyword>
<organism evidence="1 2">
    <name type="scientific">Forsythia ovata</name>
    <dbReference type="NCBI Taxonomy" id="205694"/>
    <lineage>
        <taxon>Eukaryota</taxon>
        <taxon>Viridiplantae</taxon>
        <taxon>Streptophyta</taxon>
        <taxon>Embryophyta</taxon>
        <taxon>Tracheophyta</taxon>
        <taxon>Spermatophyta</taxon>
        <taxon>Magnoliopsida</taxon>
        <taxon>eudicotyledons</taxon>
        <taxon>Gunneridae</taxon>
        <taxon>Pentapetalae</taxon>
        <taxon>asterids</taxon>
        <taxon>lamiids</taxon>
        <taxon>Lamiales</taxon>
        <taxon>Oleaceae</taxon>
        <taxon>Forsythieae</taxon>
        <taxon>Forsythia</taxon>
    </lineage>
</organism>
<dbReference type="Proteomes" id="UP001604277">
    <property type="component" value="Unassembled WGS sequence"/>
</dbReference>